<keyword evidence="2" id="KW-1185">Reference proteome</keyword>
<proteinExistence type="predicted"/>
<gene>
    <name evidence="1" type="ORF">O1611_g9661</name>
</gene>
<dbReference type="EMBL" id="JAPUUL010003398">
    <property type="protein sequence ID" value="KAJ8123162.1"/>
    <property type="molecule type" value="Genomic_DNA"/>
</dbReference>
<evidence type="ECO:0000313" key="1">
    <source>
        <dbReference type="EMBL" id="KAJ8123162.1"/>
    </source>
</evidence>
<name>A0ACC2J776_9PEZI</name>
<evidence type="ECO:0000313" key="2">
    <source>
        <dbReference type="Proteomes" id="UP001153332"/>
    </source>
</evidence>
<protein>
    <submittedName>
        <fullName evidence="1">Uncharacterized protein</fullName>
    </submittedName>
</protein>
<dbReference type="Proteomes" id="UP001153332">
    <property type="component" value="Unassembled WGS sequence"/>
</dbReference>
<sequence>MSLQGRYSQVQDRSLDAHERRYEGEGFEYHSQYHYTPSPRAFLHDYEKRTIPGSATRQYKPTALRWPFLLSLLLALLTTLAFLIYAFLSLPAVGSRDASDGVEARGLSIIFPNQIPTIEDKTQGTEATTHNSVPPASSTLSSYSHPKWHSTRAGSRTESVVFVSILTTIYSSDDSQTKERAGARLSTDFDGGIEMRNIRALDTSTTSQSDLSESPSDSTGTSLLVSITSDVNTHTGTETGADTLLSTSTTPTFAESKPESDFGQIGTKTVTEALPHTTTTATATESTYFSKPESDFGKIGTRTVSEDLPYTTTSPTFAESKPESDFGKIGTKTVTETPPDTTTSVTTTQNADSSTSAGESNKVATVTSDDLPTSSMTQIETVT</sequence>
<organism evidence="1 2">
    <name type="scientific">Lasiodiplodia mahajangana</name>
    <dbReference type="NCBI Taxonomy" id="1108764"/>
    <lineage>
        <taxon>Eukaryota</taxon>
        <taxon>Fungi</taxon>
        <taxon>Dikarya</taxon>
        <taxon>Ascomycota</taxon>
        <taxon>Pezizomycotina</taxon>
        <taxon>Dothideomycetes</taxon>
        <taxon>Dothideomycetes incertae sedis</taxon>
        <taxon>Botryosphaeriales</taxon>
        <taxon>Botryosphaeriaceae</taxon>
        <taxon>Lasiodiplodia</taxon>
    </lineage>
</organism>
<comment type="caution">
    <text evidence="1">The sequence shown here is derived from an EMBL/GenBank/DDBJ whole genome shotgun (WGS) entry which is preliminary data.</text>
</comment>
<reference evidence="1" key="1">
    <citation type="submission" date="2022-12" db="EMBL/GenBank/DDBJ databases">
        <title>Genome Sequence of Lasiodiplodia mahajangana.</title>
        <authorList>
            <person name="Buettner E."/>
        </authorList>
    </citation>
    <scope>NUCLEOTIDE SEQUENCE</scope>
    <source>
        <strain evidence="1">VT137</strain>
    </source>
</reference>
<accession>A0ACC2J776</accession>